<evidence type="ECO:0000256" key="3">
    <source>
        <dbReference type="ARBA" id="ARBA00022729"/>
    </source>
</evidence>
<comment type="similarity">
    <text evidence="1">Belongs to the bacterial solute-binding protein ModA family.</text>
</comment>
<dbReference type="SUPFAM" id="SSF53850">
    <property type="entry name" value="Periplasmic binding protein-like II"/>
    <property type="match status" value="1"/>
</dbReference>
<dbReference type="PIRSF" id="PIRSF004846">
    <property type="entry name" value="ModA"/>
    <property type="match status" value="1"/>
</dbReference>
<gene>
    <name evidence="5" type="ORF">GGR42_003059</name>
</gene>
<dbReference type="PANTHER" id="PTHR30632:SF14">
    <property type="entry name" value="TUNGSTATE_MOLYBDATE_CHROMATE-BINDING PROTEIN MODA"/>
    <property type="match status" value="1"/>
</dbReference>
<dbReference type="GO" id="GO:0046872">
    <property type="term" value="F:metal ion binding"/>
    <property type="evidence" value="ECO:0007669"/>
    <property type="project" value="UniProtKB-KW"/>
</dbReference>
<feature type="binding site" evidence="4">
    <location>
        <position position="61"/>
    </location>
    <ligand>
        <name>molybdate</name>
        <dbReference type="ChEBI" id="CHEBI:36264"/>
    </ligand>
</feature>
<reference evidence="5 6" key="1">
    <citation type="submission" date="2020-03" db="EMBL/GenBank/DDBJ databases">
        <title>Genomic Encyclopedia of Type Strains, Phase IV (KMG-IV): sequencing the most valuable type-strain genomes for metagenomic binning, comparative biology and taxonomic classification.</title>
        <authorList>
            <person name="Goeker M."/>
        </authorList>
    </citation>
    <scope>NUCLEOTIDE SEQUENCE [LARGE SCALE GENOMIC DNA]</scope>
    <source>
        <strain evidence="5 6">DSM 29762</strain>
    </source>
</reference>
<keyword evidence="6" id="KW-1185">Reference proteome</keyword>
<evidence type="ECO:0000313" key="5">
    <source>
        <dbReference type="EMBL" id="NJB72568.1"/>
    </source>
</evidence>
<proteinExistence type="inferred from homology"/>
<protein>
    <submittedName>
        <fullName evidence="5">Molybdate transport system substrate-binding protein</fullName>
    </submittedName>
</protein>
<evidence type="ECO:0000256" key="2">
    <source>
        <dbReference type="ARBA" id="ARBA00022723"/>
    </source>
</evidence>
<dbReference type="InterPro" id="IPR050682">
    <property type="entry name" value="ModA/WtpA"/>
</dbReference>
<organism evidence="5 6">
    <name type="scientific">Saonia flava</name>
    <dbReference type="NCBI Taxonomy" id="523696"/>
    <lineage>
        <taxon>Bacteria</taxon>
        <taxon>Pseudomonadati</taxon>
        <taxon>Bacteroidota</taxon>
        <taxon>Flavobacteriia</taxon>
        <taxon>Flavobacteriales</taxon>
        <taxon>Flavobacteriaceae</taxon>
        <taxon>Saonia</taxon>
    </lineage>
</organism>
<keyword evidence="4" id="KW-0500">Molybdenum</keyword>
<dbReference type="PANTHER" id="PTHR30632">
    <property type="entry name" value="MOLYBDATE-BINDING PERIPLASMIC PROTEIN"/>
    <property type="match status" value="1"/>
</dbReference>
<dbReference type="InterPro" id="IPR005950">
    <property type="entry name" value="ModA"/>
</dbReference>
<evidence type="ECO:0000256" key="1">
    <source>
        <dbReference type="ARBA" id="ARBA00009175"/>
    </source>
</evidence>
<dbReference type="Pfam" id="PF13531">
    <property type="entry name" value="SBP_bac_11"/>
    <property type="match status" value="1"/>
</dbReference>
<sequence length="257" mass="28677">MRIPIKISFLLLFFLILNCKEDKSNTLTIATASNMQYAMKELTRSFKEQTGTECVIIVGSSGKLTAQIMEKAPYDVFVSADIKYPNELYKKGFAESKPSIYALGKLVLWSTTHKNPNLDSLTNNSIKNIAIANPKTAPYGLAAVEVLKEMKLYGKVEDKLVYGESISQTNQFILSGAADMGFTAKSVVLSPNLKEKGYWVPINISYEPISQGIVLLKNSSLKKESKQFYDFLFSKKAQETLEKYGYSVPVDTKETSK</sequence>
<dbReference type="NCBIfam" id="TIGR01256">
    <property type="entry name" value="modA"/>
    <property type="match status" value="1"/>
</dbReference>
<keyword evidence="3" id="KW-0732">Signal</keyword>
<keyword evidence="2 4" id="KW-0479">Metal-binding</keyword>
<dbReference type="Proteomes" id="UP000590442">
    <property type="component" value="Unassembled WGS sequence"/>
</dbReference>
<dbReference type="Gene3D" id="3.40.190.10">
    <property type="entry name" value="Periplasmic binding protein-like II"/>
    <property type="match status" value="2"/>
</dbReference>
<comment type="caution">
    <text evidence="5">The sequence shown here is derived from an EMBL/GenBank/DDBJ whole genome shotgun (WGS) entry which is preliminary data.</text>
</comment>
<name>A0A846QX86_9FLAO</name>
<dbReference type="AlphaFoldDB" id="A0A846QX86"/>
<dbReference type="CDD" id="cd13539">
    <property type="entry name" value="PBP2_AvModA"/>
    <property type="match status" value="1"/>
</dbReference>
<dbReference type="EMBL" id="JAATJJ010000002">
    <property type="protein sequence ID" value="NJB72568.1"/>
    <property type="molecule type" value="Genomic_DNA"/>
</dbReference>
<dbReference type="GO" id="GO:0030973">
    <property type="term" value="F:molybdate ion binding"/>
    <property type="evidence" value="ECO:0007669"/>
    <property type="project" value="InterPro"/>
</dbReference>
<dbReference type="GO" id="GO:0015689">
    <property type="term" value="P:molybdate ion transport"/>
    <property type="evidence" value="ECO:0007669"/>
    <property type="project" value="InterPro"/>
</dbReference>
<evidence type="ECO:0000256" key="4">
    <source>
        <dbReference type="PIRSR" id="PIRSR004846-1"/>
    </source>
</evidence>
<accession>A0A846QX86</accession>
<dbReference type="InterPro" id="IPR044084">
    <property type="entry name" value="AvModA-like_subst-bd"/>
</dbReference>
<dbReference type="RefSeq" id="WP_167965710.1">
    <property type="nucleotide sequence ID" value="NZ_JAATJJ010000002.1"/>
</dbReference>
<feature type="binding site" evidence="4">
    <location>
        <position position="166"/>
    </location>
    <ligand>
        <name>molybdate</name>
        <dbReference type="ChEBI" id="CHEBI:36264"/>
    </ligand>
</feature>
<evidence type="ECO:0000313" key="6">
    <source>
        <dbReference type="Proteomes" id="UP000590442"/>
    </source>
</evidence>